<name>A0A6G7VQB3_9RHOB</name>
<gene>
    <name evidence="8" type="ORF">G8E03_02240</name>
</gene>
<keyword evidence="8" id="KW-0808">Transferase</keyword>
<comment type="catalytic activity">
    <reaction evidence="5">
        <text>sn-glycerol 3-phosphate + an acyl-CoA = a 1-acyl-sn-glycero-3-phosphate + CoA</text>
        <dbReference type="Rhea" id="RHEA:15325"/>
        <dbReference type="ChEBI" id="CHEBI:57287"/>
        <dbReference type="ChEBI" id="CHEBI:57597"/>
        <dbReference type="ChEBI" id="CHEBI:57970"/>
        <dbReference type="ChEBI" id="CHEBI:58342"/>
        <dbReference type="EC" id="2.3.1.15"/>
    </reaction>
</comment>
<evidence type="ECO:0000259" key="7">
    <source>
        <dbReference type="SMART" id="SM00563"/>
    </source>
</evidence>
<keyword evidence="8" id="KW-0012">Acyltransferase</keyword>
<keyword evidence="9" id="KW-1185">Reference proteome</keyword>
<reference evidence="8 9" key="1">
    <citation type="submission" date="2020-03" db="EMBL/GenBank/DDBJ databases">
        <title>Complete genome sequence of Monaibacterium sp. ALG8 with diverse plasmids.</title>
        <authorList>
            <person name="Sun C."/>
        </authorList>
    </citation>
    <scope>NUCLEOTIDE SEQUENCE [LARGE SCALE GENOMIC DNA]</scope>
    <source>
        <strain evidence="8 9">ALG8</strain>
    </source>
</reference>
<evidence type="ECO:0000256" key="2">
    <source>
        <dbReference type="ARBA" id="ARBA00004765"/>
    </source>
</evidence>
<feature type="transmembrane region" description="Helical" evidence="6">
    <location>
        <begin position="12"/>
        <end position="36"/>
    </location>
</feature>
<dbReference type="Pfam" id="PF01553">
    <property type="entry name" value="Acyltransferase"/>
    <property type="match status" value="1"/>
</dbReference>
<dbReference type="KEGG" id="mon:G8E03_02240"/>
<dbReference type="Pfam" id="PF19277">
    <property type="entry name" value="GPAT_C"/>
    <property type="match status" value="1"/>
</dbReference>
<dbReference type="InterPro" id="IPR022284">
    <property type="entry name" value="GPAT/DHAPAT"/>
</dbReference>
<dbReference type="InterPro" id="IPR045520">
    <property type="entry name" value="GPAT/DHAPAT_C"/>
</dbReference>
<evidence type="ECO:0000256" key="5">
    <source>
        <dbReference type="ARBA" id="ARBA00048427"/>
    </source>
</evidence>
<keyword evidence="6" id="KW-0472">Membrane</keyword>
<accession>A0A6G7VQB3</accession>
<evidence type="ECO:0000256" key="3">
    <source>
        <dbReference type="ARBA" id="ARBA00013113"/>
    </source>
</evidence>
<dbReference type="SUPFAM" id="SSF69593">
    <property type="entry name" value="Glycerol-3-phosphate (1)-acyltransferase"/>
    <property type="match status" value="1"/>
</dbReference>
<evidence type="ECO:0000313" key="8">
    <source>
        <dbReference type="EMBL" id="QIK41977.1"/>
    </source>
</evidence>
<dbReference type="EC" id="2.3.1.15" evidence="3"/>
<sequence length="456" mass="51483">MFQTVEIPIWLVFLGGLTLTIAVLNRVLVPSVRWFFRARINRALRRVNERLQLSIKPFSLTKRQVLVDRLTYDPVVMSAVEAEARHRGIPNEVAAEEAARYAREIVPSFSAATYFLFGVKLSRWIAQKLYRVRLGANENASLEGIHADATVIFVMNHRSNFDYLLVTYLASERTSLSYAAGEWAQIWPLEQVAKAMGAFFIRRRSENPLYRKVLSRYVQMATEAGVTQAVFPEGGLSRDGKLRPAKLGLLSYILQGFDPAGTRDVVFIPVGLNYDRVLEDRILVGSELDEKGRPRFRAKVSTALWFFLRHLWMRIIGKWNRFGYASVSFGAPITLRSLSSDGRIGAEALGHKLIDAVGKVVPVLPVPLVAQVLLDSGTPLRRAQIVDRAMVLKDRLVDQGAHFHLPRGDFDYAVDVGLRALVRRKVLRETDEGYRLNPAQEPLLAYYANSIAHLPR</sequence>
<dbReference type="GO" id="GO:0004366">
    <property type="term" value="F:glycerol-3-phosphate O-acyltransferase activity"/>
    <property type="evidence" value="ECO:0007669"/>
    <property type="project" value="UniProtKB-EC"/>
</dbReference>
<dbReference type="SMART" id="SM00563">
    <property type="entry name" value="PlsC"/>
    <property type="match status" value="1"/>
</dbReference>
<evidence type="ECO:0000313" key="9">
    <source>
        <dbReference type="Proteomes" id="UP000500791"/>
    </source>
</evidence>
<evidence type="ECO:0000256" key="1">
    <source>
        <dbReference type="ARBA" id="ARBA00004184"/>
    </source>
</evidence>
<dbReference type="GO" id="GO:0016024">
    <property type="term" value="P:CDP-diacylglycerol biosynthetic process"/>
    <property type="evidence" value="ECO:0007669"/>
    <property type="project" value="UniProtKB-UniPathway"/>
</dbReference>
<dbReference type="GO" id="GO:0012505">
    <property type="term" value="C:endomembrane system"/>
    <property type="evidence" value="ECO:0007669"/>
    <property type="project" value="UniProtKB-SubCell"/>
</dbReference>
<dbReference type="EMBL" id="CP049811">
    <property type="protein sequence ID" value="QIK41977.1"/>
    <property type="molecule type" value="Genomic_DNA"/>
</dbReference>
<evidence type="ECO:0000256" key="6">
    <source>
        <dbReference type="SAM" id="Phobius"/>
    </source>
</evidence>
<feature type="domain" description="Phospholipid/glycerol acyltransferase" evidence="7">
    <location>
        <begin position="151"/>
        <end position="275"/>
    </location>
</feature>
<comment type="pathway">
    <text evidence="2">Phospholipid metabolism; CDP-diacylglycerol biosynthesis; CDP-diacylglycerol from sn-glycerol 3-phosphate: step 1/3.</text>
</comment>
<dbReference type="Proteomes" id="UP000500791">
    <property type="component" value="Chromosome"/>
</dbReference>
<keyword evidence="6" id="KW-0812">Transmembrane</keyword>
<dbReference type="AlphaFoldDB" id="A0A6G7VQB3"/>
<dbReference type="PANTHER" id="PTHR12563">
    <property type="entry name" value="GLYCEROL-3-PHOSPHATE ACYLTRANSFERASE"/>
    <property type="match status" value="1"/>
</dbReference>
<proteinExistence type="predicted"/>
<dbReference type="InterPro" id="IPR002123">
    <property type="entry name" value="Plipid/glycerol_acylTrfase"/>
</dbReference>
<evidence type="ECO:0000256" key="4">
    <source>
        <dbReference type="ARBA" id="ARBA00013432"/>
    </source>
</evidence>
<organism evidence="8 9">
    <name type="scientific">Pontivivens nitratireducens</name>
    <dbReference type="NCBI Taxonomy" id="2758038"/>
    <lineage>
        <taxon>Bacteria</taxon>
        <taxon>Pseudomonadati</taxon>
        <taxon>Pseudomonadota</taxon>
        <taxon>Alphaproteobacteria</taxon>
        <taxon>Rhodobacterales</taxon>
        <taxon>Paracoccaceae</taxon>
        <taxon>Pontivivens</taxon>
    </lineage>
</organism>
<comment type="subcellular location">
    <subcellularLocation>
        <location evidence="1">Endomembrane system</location>
        <topology evidence="1">Peripheral membrane protein</topology>
    </subcellularLocation>
</comment>
<dbReference type="UniPathway" id="UPA00557">
    <property type="reaction ID" value="UER00612"/>
</dbReference>
<protein>
    <recommendedName>
        <fullName evidence="4">Glycerol-3-phosphate acyltransferase</fullName>
        <ecNumber evidence="3">2.3.1.15</ecNumber>
    </recommendedName>
</protein>
<keyword evidence="6" id="KW-1133">Transmembrane helix</keyword>
<dbReference type="PANTHER" id="PTHR12563:SF17">
    <property type="entry name" value="DIHYDROXYACETONE PHOSPHATE ACYLTRANSFERASE"/>
    <property type="match status" value="1"/>
</dbReference>